<dbReference type="SMART" id="SM00155">
    <property type="entry name" value="PLDc"/>
    <property type="match status" value="1"/>
</dbReference>
<protein>
    <recommendedName>
        <fullName evidence="3">phospholipase D</fullName>
        <ecNumber evidence="3">3.1.4.4</ecNumber>
    </recommendedName>
</protein>
<evidence type="ECO:0000256" key="3">
    <source>
        <dbReference type="ARBA" id="ARBA00012027"/>
    </source>
</evidence>
<organism evidence="9 10">
    <name type="scientific">Sodalis glossinidius (strain morsitans)</name>
    <dbReference type="NCBI Taxonomy" id="343509"/>
    <lineage>
        <taxon>Bacteria</taxon>
        <taxon>Pseudomonadati</taxon>
        <taxon>Pseudomonadota</taxon>
        <taxon>Gammaproteobacteria</taxon>
        <taxon>Enterobacterales</taxon>
        <taxon>Bruguierivoracaceae</taxon>
        <taxon>Sodalis</taxon>
    </lineage>
</organism>
<evidence type="ECO:0000256" key="4">
    <source>
        <dbReference type="ARBA" id="ARBA00022801"/>
    </source>
</evidence>
<evidence type="ECO:0000259" key="8">
    <source>
        <dbReference type="PROSITE" id="PS50035"/>
    </source>
</evidence>
<evidence type="ECO:0000256" key="7">
    <source>
        <dbReference type="SAM" id="SignalP"/>
    </source>
</evidence>
<dbReference type="AlphaFoldDB" id="A0A193QNK8"/>
<accession>A0A193QNK8</accession>
<feature type="chain" id="PRO_5008261645" description="phospholipase D" evidence="7">
    <location>
        <begin position="25"/>
        <end position="196"/>
    </location>
</feature>
<keyword evidence="4" id="KW-0378">Hydrolase</keyword>
<dbReference type="PROSITE" id="PS50035">
    <property type="entry name" value="PLD"/>
    <property type="match status" value="1"/>
</dbReference>
<dbReference type="EMBL" id="LN854558">
    <property type="protein sequence ID" value="CRL46809.1"/>
    <property type="molecule type" value="Genomic_DNA"/>
</dbReference>
<dbReference type="GO" id="GO:0004630">
    <property type="term" value="F:phospholipase D activity"/>
    <property type="evidence" value="ECO:0007669"/>
    <property type="project" value="UniProtKB-EC"/>
</dbReference>
<evidence type="ECO:0000256" key="5">
    <source>
        <dbReference type="ARBA" id="ARBA00022963"/>
    </source>
</evidence>
<dbReference type="Pfam" id="PF13091">
    <property type="entry name" value="PLDc_2"/>
    <property type="match status" value="1"/>
</dbReference>
<dbReference type="CDD" id="cd09170">
    <property type="entry name" value="PLDc_Nuc"/>
    <property type="match status" value="1"/>
</dbReference>
<evidence type="ECO:0000256" key="2">
    <source>
        <dbReference type="ARBA" id="ARBA00008664"/>
    </source>
</evidence>
<dbReference type="OrthoDB" id="5294698at2"/>
<feature type="signal peptide" evidence="7">
    <location>
        <begin position="1"/>
        <end position="24"/>
    </location>
</feature>
<dbReference type="GO" id="GO:0016042">
    <property type="term" value="P:lipid catabolic process"/>
    <property type="evidence" value="ECO:0007669"/>
    <property type="project" value="UniProtKB-KW"/>
</dbReference>
<dbReference type="GO" id="GO:0006793">
    <property type="term" value="P:phosphorus metabolic process"/>
    <property type="evidence" value="ECO:0007669"/>
    <property type="project" value="UniProtKB-ARBA"/>
</dbReference>
<keyword evidence="6" id="KW-0443">Lipid metabolism</keyword>
<evidence type="ECO:0000256" key="6">
    <source>
        <dbReference type="ARBA" id="ARBA00023098"/>
    </source>
</evidence>
<dbReference type="InterPro" id="IPR051406">
    <property type="entry name" value="PLD_domain"/>
</dbReference>
<keyword evidence="5" id="KW-0442">Lipid degradation</keyword>
<dbReference type="PANTHER" id="PTHR43856">
    <property type="entry name" value="CARDIOLIPIN HYDROLASE"/>
    <property type="match status" value="1"/>
</dbReference>
<evidence type="ECO:0000313" key="9">
    <source>
        <dbReference type="EMBL" id="CRL46809.1"/>
    </source>
</evidence>
<dbReference type="Gene3D" id="3.30.870.10">
    <property type="entry name" value="Endonuclease Chain A"/>
    <property type="match status" value="1"/>
</dbReference>
<comment type="catalytic activity">
    <reaction evidence="1">
        <text>a 1,2-diacyl-sn-glycero-3-phosphocholine + H2O = a 1,2-diacyl-sn-glycero-3-phosphate + choline + H(+)</text>
        <dbReference type="Rhea" id="RHEA:14445"/>
        <dbReference type="ChEBI" id="CHEBI:15354"/>
        <dbReference type="ChEBI" id="CHEBI:15377"/>
        <dbReference type="ChEBI" id="CHEBI:15378"/>
        <dbReference type="ChEBI" id="CHEBI:57643"/>
        <dbReference type="ChEBI" id="CHEBI:58608"/>
        <dbReference type="EC" id="3.1.4.4"/>
    </reaction>
</comment>
<dbReference type="RefSeq" id="WP_011279209.1">
    <property type="nucleotide sequence ID" value="NC_007713.1"/>
</dbReference>
<comment type="similarity">
    <text evidence="2">Belongs to the phospholipase D family.</text>
</comment>
<dbReference type="GO" id="GO:0016891">
    <property type="term" value="F:RNA endonuclease activity producing 5'-phosphomonoesters, hydrolytic mechanism"/>
    <property type="evidence" value="ECO:0007669"/>
    <property type="project" value="TreeGrafter"/>
</dbReference>
<dbReference type="Proteomes" id="UP000245838">
    <property type="component" value="Plasmid psg1"/>
</dbReference>
<feature type="domain" description="PLD phosphodiesterase" evidence="8">
    <location>
        <begin position="113"/>
        <end position="140"/>
    </location>
</feature>
<dbReference type="InterPro" id="IPR001736">
    <property type="entry name" value="PLipase_D/transphosphatidylase"/>
</dbReference>
<proteinExistence type="inferred from homology"/>
<sequence>MSKPVKVTAAIVLFLLTFTSPLSASTIIQDMEVGFSPGRTAQQIVMTAIEEAETSIDIAAYSFTSKPITLALVDAQNRGVNVRVVADKKSNGGKYTAVTYLANHRVPVRLNDKYAIMHNKFMIVDGRSVETGSFNYTQSAASRNAENVIYLRNRPDIAEKYTREFNRLWSEAADTKATYQHTMQDRRSGILGGKNG</sequence>
<evidence type="ECO:0000313" key="10">
    <source>
        <dbReference type="Proteomes" id="UP000245838"/>
    </source>
</evidence>
<name>A0A193QNK8_SODGM</name>
<dbReference type="InterPro" id="IPR025202">
    <property type="entry name" value="PLD-like_dom"/>
</dbReference>
<dbReference type="EC" id="3.1.4.4" evidence="3"/>
<keyword evidence="7" id="KW-0732">Signal</keyword>
<dbReference type="PANTHER" id="PTHR43856:SF1">
    <property type="entry name" value="MITOCHONDRIAL CARDIOLIPIN HYDROLASE"/>
    <property type="match status" value="1"/>
</dbReference>
<evidence type="ECO:0000256" key="1">
    <source>
        <dbReference type="ARBA" id="ARBA00000798"/>
    </source>
</evidence>
<gene>
    <name evidence="9" type="primary">pld</name>
    <name evidence="9" type="ORF">SGGMMB4_05728</name>
</gene>
<dbReference type="SUPFAM" id="SSF56024">
    <property type="entry name" value="Phospholipase D/nuclease"/>
    <property type="match status" value="1"/>
</dbReference>
<geneLocation type="plasmid" evidence="10">
    <name>psg1</name>
</geneLocation>
<reference evidence="10" key="1">
    <citation type="submission" date="2015-05" db="EMBL/GenBank/DDBJ databases">
        <authorList>
            <person name="Goodhead I."/>
        </authorList>
    </citation>
    <scope>NUCLEOTIDE SEQUENCE [LARGE SCALE GENOMIC DNA]</scope>
    <source>
        <strain evidence="10">morsitans</strain>
        <plasmid evidence="10">psg1</plasmid>
    </source>
</reference>